<keyword evidence="2" id="KW-0472">Membrane</keyword>
<dbReference type="Gene3D" id="2.10.25.10">
    <property type="entry name" value="Laminin"/>
    <property type="match status" value="1"/>
</dbReference>
<evidence type="ECO:0000256" key="2">
    <source>
        <dbReference type="SAM" id="Phobius"/>
    </source>
</evidence>
<gene>
    <name evidence="5" type="ORF">NPIL_511571</name>
</gene>
<keyword evidence="2" id="KW-1133">Transmembrane helix</keyword>
<keyword evidence="2" id="KW-0812">Transmembrane</keyword>
<dbReference type="EMBL" id="BMAW01005019">
    <property type="protein sequence ID" value="GFS92043.1"/>
    <property type="molecule type" value="Genomic_DNA"/>
</dbReference>
<reference evidence="5" key="1">
    <citation type="submission" date="2020-08" db="EMBL/GenBank/DDBJ databases">
        <title>Multicomponent nature underlies the extraordinary mechanical properties of spider dragline silk.</title>
        <authorList>
            <person name="Kono N."/>
            <person name="Nakamura H."/>
            <person name="Mori M."/>
            <person name="Yoshida Y."/>
            <person name="Ohtoshi R."/>
            <person name="Malay A.D."/>
            <person name="Moran D.A.P."/>
            <person name="Tomita M."/>
            <person name="Numata K."/>
            <person name="Arakawa K."/>
        </authorList>
    </citation>
    <scope>NUCLEOTIDE SEQUENCE</scope>
</reference>
<dbReference type="Proteomes" id="UP000887013">
    <property type="component" value="Unassembled WGS sequence"/>
</dbReference>
<evidence type="ECO:0000313" key="6">
    <source>
        <dbReference type="Proteomes" id="UP000887013"/>
    </source>
</evidence>
<keyword evidence="1" id="KW-0245">EGF-like domain</keyword>
<dbReference type="AlphaFoldDB" id="A0A8X6TBY8"/>
<evidence type="ECO:0000256" key="3">
    <source>
        <dbReference type="SAM" id="SignalP"/>
    </source>
</evidence>
<feature type="signal peptide" evidence="3">
    <location>
        <begin position="1"/>
        <end position="27"/>
    </location>
</feature>
<comment type="caution">
    <text evidence="5">The sequence shown here is derived from an EMBL/GenBank/DDBJ whole genome shotgun (WGS) entry which is preliminary data.</text>
</comment>
<evidence type="ECO:0000259" key="4">
    <source>
        <dbReference type="PROSITE" id="PS50026"/>
    </source>
</evidence>
<sequence length="316" mass="35859">MRKMRLRMWIPESMMLILIMLVCITSAFETEVPQNENPLDLKASKLESLNLTECYCGENSLHCFIWNDQKRCSCKYGFAHFNETCRECDCGEKTEKCIYDDDGNKKCKCKFGFGESRGNCVECDCGMSDSCHYDEKNTKICKCLLGYAEKNRKCLQTCKVDSDCEDGRICTEGDRDKSVCDCPPNYGGKSCKTNLICEKMDPPCKSKGAECVDEDSLVYCKCPPGKTIGLLSGMCEDLCNDDKCLHGKCEVAKVGDVAVSSKCVCDKGYFGMRCEMKEQSREEMLKFIILASINFVMFFLLSAMFCFMCRNRRHMV</sequence>
<feature type="chain" id="PRO_5036475927" description="EGF-like domain-containing protein" evidence="3">
    <location>
        <begin position="28"/>
        <end position="316"/>
    </location>
</feature>
<dbReference type="SMART" id="SM00181">
    <property type="entry name" value="EGF"/>
    <property type="match status" value="3"/>
</dbReference>
<comment type="caution">
    <text evidence="1">Lacks conserved residue(s) required for the propagation of feature annotation.</text>
</comment>
<dbReference type="OrthoDB" id="6418528at2759"/>
<protein>
    <recommendedName>
        <fullName evidence="4">EGF-like domain-containing protein</fullName>
    </recommendedName>
</protein>
<dbReference type="PROSITE" id="PS01186">
    <property type="entry name" value="EGF_2"/>
    <property type="match status" value="1"/>
</dbReference>
<evidence type="ECO:0000313" key="5">
    <source>
        <dbReference type="EMBL" id="GFS92043.1"/>
    </source>
</evidence>
<dbReference type="PROSITE" id="PS50026">
    <property type="entry name" value="EGF_3"/>
    <property type="match status" value="2"/>
</dbReference>
<dbReference type="PROSITE" id="PS00022">
    <property type="entry name" value="EGF_1"/>
    <property type="match status" value="2"/>
</dbReference>
<dbReference type="InterPro" id="IPR000742">
    <property type="entry name" value="EGF"/>
</dbReference>
<keyword evidence="3" id="KW-0732">Signal</keyword>
<feature type="disulfide bond" evidence="1">
    <location>
        <begin position="265"/>
        <end position="274"/>
    </location>
</feature>
<dbReference type="SUPFAM" id="SSF57196">
    <property type="entry name" value="EGF/Laminin"/>
    <property type="match status" value="1"/>
</dbReference>
<evidence type="ECO:0000256" key="1">
    <source>
        <dbReference type="PROSITE-ProRule" id="PRU00076"/>
    </source>
</evidence>
<feature type="disulfide bond" evidence="1">
    <location>
        <begin position="182"/>
        <end position="191"/>
    </location>
</feature>
<feature type="domain" description="EGF-like" evidence="4">
    <location>
        <begin position="240"/>
        <end position="275"/>
    </location>
</feature>
<keyword evidence="1" id="KW-1015">Disulfide bond</keyword>
<feature type="domain" description="EGF-like" evidence="4">
    <location>
        <begin position="155"/>
        <end position="192"/>
    </location>
</feature>
<proteinExistence type="predicted"/>
<name>A0A8X6TBY8_NEPPI</name>
<feature type="transmembrane region" description="Helical" evidence="2">
    <location>
        <begin position="284"/>
        <end position="307"/>
    </location>
</feature>
<accession>A0A8X6TBY8</accession>
<keyword evidence="6" id="KW-1185">Reference proteome</keyword>
<organism evidence="5 6">
    <name type="scientific">Nephila pilipes</name>
    <name type="common">Giant wood spider</name>
    <name type="synonym">Nephila maculata</name>
    <dbReference type="NCBI Taxonomy" id="299642"/>
    <lineage>
        <taxon>Eukaryota</taxon>
        <taxon>Metazoa</taxon>
        <taxon>Ecdysozoa</taxon>
        <taxon>Arthropoda</taxon>
        <taxon>Chelicerata</taxon>
        <taxon>Arachnida</taxon>
        <taxon>Araneae</taxon>
        <taxon>Araneomorphae</taxon>
        <taxon>Entelegynae</taxon>
        <taxon>Araneoidea</taxon>
        <taxon>Nephilidae</taxon>
        <taxon>Nephila</taxon>
    </lineage>
</organism>